<dbReference type="RefSeq" id="WP_377822533.1">
    <property type="nucleotide sequence ID" value="NZ_JBHSWJ010000002.1"/>
</dbReference>
<dbReference type="InterPro" id="IPR046886">
    <property type="entry name" value="RsmE_MTase_dom"/>
</dbReference>
<evidence type="ECO:0000313" key="15">
    <source>
        <dbReference type="EMBL" id="MFC6714214.1"/>
    </source>
</evidence>
<dbReference type="NCBIfam" id="NF008693">
    <property type="entry name" value="PRK11713.2-3"/>
    <property type="match status" value="1"/>
</dbReference>
<organism evidence="15 16">
    <name type="scientific">Branchiibius cervicis</name>
    <dbReference type="NCBI Taxonomy" id="908252"/>
    <lineage>
        <taxon>Bacteria</taxon>
        <taxon>Bacillati</taxon>
        <taxon>Actinomycetota</taxon>
        <taxon>Actinomycetes</taxon>
        <taxon>Micrococcales</taxon>
        <taxon>Dermacoccaceae</taxon>
        <taxon>Branchiibius</taxon>
    </lineage>
</organism>
<reference evidence="16" key="1">
    <citation type="journal article" date="2019" name="Int. J. Syst. Evol. Microbiol.">
        <title>The Global Catalogue of Microorganisms (GCM) 10K type strain sequencing project: providing services to taxonomists for standard genome sequencing and annotation.</title>
        <authorList>
            <consortium name="The Broad Institute Genomics Platform"/>
            <consortium name="The Broad Institute Genome Sequencing Center for Infectious Disease"/>
            <person name="Wu L."/>
            <person name="Ma J."/>
        </authorList>
    </citation>
    <scope>NUCLEOTIDE SEQUENCE [LARGE SCALE GENOMIC DNA]</scope>
    <source>
        <strain evidence="16">NBRC 106593</strain>
    </source>
</reference>
<dbReference type="InterPro" id="IPR029026">
    <property type="entry name" value="tRNA_m1G_MTases_N"/>
</dbReference>
<evidence type="ECO:0000256" key="12">
    <source>
        <dbReference type="PIRNR" id="PIRNR015601"/>
    </source>
</evidence>
<dbReference type="Gene3D" id="3.40.1280.10">
    <property type="match status" value="1"/>
</dbReference>
<comment type="caution">
    <text evidence="15">The sequence shown here is derived from an EMBL/GenBank/DDBJ whole genome shotgun (WGS) entry which is preliminary data.</text>
</comment>
<dbReference type="EC" id="2.1.1.193" evidence="3 12"/>
<dbReference type="PANTHER" id="PTHR30027:SF3">
    <property type="entry name" value="16S RRNA (URACIL(1498)-N(3))-METHYLTRANSFERASE"/>
    <property type="match status" value="1"/>
</dbReference>
<sequence>MTAPLFFADDLAGARVGDRVLLAGDEGRHAATVRRLKVGEPIQLADGAGLVLSGVVASVDGPSLQVRVERVRREPDPAPSFTLVQALAKGDRDDQAIEAATELGVDTIVPWQADRSIVQWRGPRGDRALAKWRGVVRAAAKQSRRATIPVVEPAMDTKGLARRTSSGRLTLVLHEEATTPIAAVDLPADGEVAVVVGPEGGISPAELGALTGAGAISVRLGSTVLRSSSAGPAALAVLLARTRWDVAQPIE</sequence>
<accession>A0ABW2AU67</accession>
<dbReference type="Pfam" id="PF04452">
    <property type="entry name" value="Methyltrans_RNA"/>
    <property type="match status" value="1"/>
</dbReference>
<dbReference type="GO" id="GO:0032259">
    <property type="term" value="P:methylation"/>
    <property type="evidence" value="ECO:0007669"/>
    <property type="project" value="UniProtKB-KW"/>
</dbReference>
<evidence type="ECO:0000256" key="3">
    <source>
        <dbReference type="ARBA" id="ARBA00012328"/>
    </source>
</evidence>
<evidence type="ECO:0000256" key="9">
    <source>
        <dbReference type="ARBA" id="ARBA00022691"/>
    </source>
</evidence>
<keyword evidence="9 12" id="KW-0949">S-adenosyl-L-methionine</keyword>
<keyword evidence="6 12" id="KW-0698">rRNA processing</keyword>
<evidence type="ECO:0000256" key="11">
    <source>
        <dbReference type="ARBA" id="ARBA00047944"/>
    </source>
</evidence>
<protein>
    <recommendedName>
        <fullName evidence="4 12">Ribosomal RNA small subunit methyltransferase E</fullName>
        <ecNumber evidence="3 12">2.1.1.193</ecNumber>
    </recommendedName>
</protein>
<name>A0ABW2AU67_9MICO</name>
<comment type="subcellular location">
    <subcellularLocation>
        <location evidence="1 12">Cytoplasm</location>
    </subcellularLocation>
</comment>
<dbReference type="Pfam" id="PF20260">
    <property type="entry name" value="PUA_4"/>
    <property type="match status" value="1"/>
</dbReference>
<dbReference type="Proteomes" id="UP001596356">
    <property type="component" value="Unassembled WGS sequence"/>
</dbReference>
<evidence type="ECO:0000256" key="7">
    <source>
        <dbReference type="ARBA" id="ARBA00022603"/>
    </source>
</evidence>
<keyword evidence="7 12" id="KW-0489">Methyltransferase</keyword>
<keyword evidence="8 12" id="KW-0808">Transferase</keyword>
<dbReference type="InterPro" id="IPR029028">
    <property type="entry name" value="Alpha/beta_knot_MTases"/>
</dbReference>
<keyword evidence="16" id="KW-1185">Reference proteome</keyword>
<evidence type="ECO:0000256" key="2">
    <source>
        <dbReference type="ARBA" id="ARBA00005528"/>
    </source>
</evidence>
<dbReference type="CDD" id="cd18084">
    <property type="entry name" value="RsmE-like"/>
    <property type="match status" value="1"/>
</dbReference>
<proteinExistence type="inferred from homology"/>
<comment type="similarity">
    <text evidence="2 12">Belongs to the RNA methyltransferase RsmE family.</text>
</comment>
<dbReference type="GO" id="GO:0008168">
    <property type="term" value="F:methyltransferase activity"/>
    <property type="evidence" value="ECO:0007669"/>
    <property type="project" value="UniProtKB-KW"/>
</dbReference>
<keyword evidence="5 12" id="KW-0963">Cytoplasm</keyword>
<evidence type="ECO:0000256" key="5">
    <source>
        <dbReference type="ARBA" id="ARBA00022490"/>
    </source>
</evidence>
<dbReference type="NCBIfam" id="TIGR00046">
    <property type="entry name" value="RsmE family RNA methyltransferase"/>
    <property type="match status" value="1"/>
</dbReference>
<comment type="catalytic activity">
    <reaction evidence="11 12">
        <text>uridine(1498) in 16S rRNA + S-adenosyl-L-methionine = N(3)-methyluridine(1498) in 16S rRNA + S-adenosyl-L-homocysteine + H(+)</text>
        <dbReference type="Rhea" id="RHEA:42920"/>
        <dbReference type="Rhea" id="RHEA-COMP:10283"/>
        <dbReference type="Rhea" id="RHEA-COMP:10284"/>
        <dbReference type="ChEBI" id="CHEBI:15378"/>
        <dbReference type="ChEBI" id="CHEBI:57856"/>
        <dbReference type="ChEBI" id="CHEBI:59789"/>
        <dbReference type="ChEBI" id="CHEBI:65315"/>
        <dbReference type="ChEBI" id="CHEBI:74502"/>
        <dbReference type="EC" id="2.1.1.193"/>
    </reaction>
</comment>
<evidence type="ECO:0000256" key="4">
    <source>
        <dbReference type="ARBA" id="ARBA00013673"/>
    </source>
</evidence>
<evidence type="ECO:0000256" key="6">
    <source>
        <dbReference type="ARBA" id="ARBA00022552"/>
    </source>
</evidence>
<dbReference type="SUPFAM" id="SSF88697">
    <property type="entry name" value="PUA domain-like"/>
    <property type="match status" value="1"/>
</dbReference>
<evidence type="ECO:0000256" key="8">
    <source>
        <dbReference type="ARBA" id="ARBA00022679"/>
    </source>
</evidence>
<evidence type="ECO:0000256" key="1">
    <source>
        <dbReference type="ARBA" id="ARBA00004496"/>
    </source>
</evidence>
<dbReference type="InterPro" id="IPR006700">
    <property type="entry name" value="RsmE"/>
</dbReference>
<feature type="domain" description="Ribosomal RNA small subunit methyltransferase E methyltransferase" evidence="13">
    <location>
        <begin position="80"/>
        <end position="238"/>
    </location>
</feature>
<dbReference type="InterPro" id="IPR015947">
    <property type="entry name" value="PUA-like_sf"/>
</dbReference>
<dbReference type="EMBL" id="JBHSWJ010000002">
    <property type="protein sequence ID" value="MFC6714214.1"/>
    <property type="molecule type" value="Genomic_DNA"/>
</dbReference>
<dbReference type="SUPFAM" id="SSF75217">
    <property type="entry name" value="alpha/beta knot"/>
    <property type="match status" value="1"/>
</dbReference>
<feature type="domain" description="Ribosomal RNA small subunit methyltransferase E PUA-like" evidence="14">
    <location>
        <begin position="22"/>
        <end position="69"/>
    </location>
</feature>
<dbReference type="PIRSF" id="PIRSF015601">
    <property type="entry name" value="MTase_slr0722"/>
    <property type="match status" value="1"/>
</dbReference>
<evidence type="ECO:0000256" key="10">
    <source>
        <dbReference type="ARBA" id="ARBA00025699"/>
    </source>
</evidence>
<evidence type="ECO:0000259" key="13">
    <source>
        <dbReference type="Pfam" id="PF04452"/>
    </source>
</evidence>
<evidence type="ECO:0000313" key="16">
    <source>
        <dbReference type="Proteomes" id="UP001596356"/>
    </source>
</evidence>
<dbReference type="InterPro" id="IPR046887">
    <property type="entry name" value="RsmE_PUA-like"/>
</dbReference>
<evidence type="ECO:0000259" key="14">
    <source>
        <dbReference type="Pfam" id="PF20260"/>
    </source>
</evidence>
<dbReference type="Gene3D" id="2.40.240.20">
    <property type="entry name" value="Hypothetical PUA domain-like, domain 1"/>
    <property type="match status" value="1"/>
</dbReference>
<comment type="function">
    <text evidence="10 12">Specifically methylates the N3 position of the uracil ring of uridine 1498 (m3U1498) in 16S rRNA. Acts on the fully assembled 30S ribosomal subunit.</text>
</comment>
<dbReference type="PANTHER" id="PTHR30027">
    <property type="entry name" value="RIBOSOMAL RNA SMALL SUBUNIT METHYLTRANSFERASE E"/>
    <property type="match status" value="1"/>
</dbReference>
<gene>
    <name evidence="15" type="ORF">ACFQBT_10490</name>
</gene>